<feature type="domain" description="H repeat-associated protein N-terminal" evidence="1">
    <location>
        <begin position="5"/>
        <end position="41"/>
    </location>
</feature>
<evidence type="ECO:0000313" key="2">
    <source>
        <dbReference type="EMBL" id="MCJ2382463.1"/>
    </source>
</evidence>
<dbReference type="Pfam" id="PF13808">
    <property type="entry name" value="DDE_Tnp_1_assoc"/>
    <property type="match status" value="1"/>
</dbReference>
<dbReference type="RefSeq" id="WP_243326778.1">
    <property type="nucleotide sequence ID" value="NZ_JAKZMM010000089.1"/>
</dbReference>
<feature type="non-terminal residue" evidence="2">
    <location>
        <position position="41"/>
    </location>
</feature>
<name>A0ABT0C632_9BACT</name>
<organism evidence="2 3">
    <name type="scientific">Parabacteroides faecalis</name>
    <dbReference type="NCBI Taxonomy" id="2924040"/>
    <lineage>
        <taxon>Bacteria</taxon>
        <taxon>Pseudomonadati</taxon>
        <taxon>Bacteroidota</taxon>
        <taxon>Bacteroidia</taxon>
        <taxon>Bacteroidales</taxon>
        <taxon>Tannerellaceae</taxon>
        <taxon>Parabacteroides</taxon>
    </lineage>
</organism>
<proteinExistence type="predicted"/>
<accession>A0ABT0C632</accession>
<gene>
    <name evidence="2" type="ORF">MUN53_17960</name>
</gene>
<reference evidence="2 3" key="1">
    <citation type="submission" date="2022-03" db="EMBL/GenBank/DDBJ databases">
        <title>Parabacteroides sp. nov. isolated from swine feces.</title>
        <authorList>
            <person name="Bak J.E."/>
        </authorList>
    </citation>
    <scope>NUCLEOTIDE SEQUENCE [LARGE SCALE GENOMIC DNA]</scope>
    <source>
        <strain evidence="2 3">AGMB00274</strain>
    </source>
</reference>
<sequence>MEIFSILEKVSDPRRDHLKKYSLESIFYITISAVLCGAESW</sequence>
<dbReference type="Proteomes" id="UP001165444">
    <property type="component" value="Unassembled WGS sequence"/>
</dbReference>
<protein>
    <submittedName>
        <fullName evidence="2">Transposase family protein</fullName>
    </submittedName>
</protein>
<dbReference type="EMBL" id="JAKZMM010000089">
    <property type="protein sequence ID" value="MCJ2382463.1"/>
    <property type="molecule type" value="Genomic_DNA"/>
</dbReference>
<evidence type="ECO:0000313" key="3">
    <source>
        <dbReference type="Proteomes" id="UP001165444"/>
    </source>
</evidence>
<comment type="caution">
    <text evidence="2">The sequence shown here is derived from an EMBL/GenBank/DDBJ whole genome shotgun (WGS) entry which is preliminary data.</text>
</comment>
<dbReference type="InterPro" id="IPR032806">
    <property type="entry name" value="YbfD_N"/>
</dbReference>
<keyword evidence="3" id="KW-1185">Reference proteome</keyword>
<evidence type="ECO:0000259" key="1">
    <source>
        <dbReference type="Pfam" id="PF13808"/>
    </source>
</evidence>